<keyword evidence="1" id="KW-0378">Hydrolase</keyword>
<evidence type="ECO:0008006" key="5">
    <source>
        <dbReference type="Google" id="ProtNLM"/>
    </source>
</evidence>
<name>X0VAE9_9ZZZZ</name>
<evidence type="ECO:0000256" key="1">
    <source>
        <dbReference type="ARBA" id="ARBA00022801"/>
    </source>
</evidence>
<organism evidence="4">
    <name type="scientific">marine sediment metagenome</name>
    <dbReference type="NCBI Taxonomy" id="412755"/>
    <lineage>
        <taxon>unclassified sequences</taxon>
        <taxon>metagenomes</taxon>
        <taxon>ecological metagenomes</taxon>
    </lineage>
</organism>
<dbReference type="InterPro" id="IPR013785">
    <property type="entry name" value="Aldolase_TIM"/>
</dbReference>
<evidence type="ECO:0000313" key="4">
    <source>
        <dbReference type="EMBL" id="GAF97575.1"/>
    </source>
</evidence>
<accession>X0VAE9</accession>
<dbReference type="PANTHER" id="PTHR43053">
    <property type="entry name" value="GLYCOSIDASE FAMILY 31"/>
    <property type="match status" value="1"/>
</dbReference>
<dbReference type="InterPro" id="IPR050985">
    <property type="entry name" value="Alpha-glycosidase_related"/>
</dbReference>
<sequence length="292" mass="33016">KKYGFDFLQIDDGWQIGRRDFTTHAVDRPYASKPRFPEEPSREKGPYSRGMKPTAEAINRHGFAAGIWITPFGWDHKRPVFADHGDWFVKREDGSVYAVSWGGDCLDMSHPKARKFLHGVIDRIANDWGYKFFKLDALWAGVAAKQLYPNPQYRPDNLGNAVFHDPQVTNIEAFRKGLKVVREAAGDDTYLLGCTAAQNMRTLGGSIGLVDSIRVGVDSGKKWEGIVANVKVSSSIYYLHGRVWHNDADVLYLDKHFTLDQVRAWASWLAITGNLYMVSNWLPDVPAERIDA</sequence>
<dbReference type="GO" id="GO:0005975">
    <property type="term" value="P:carbohydrate metabolic process"/>
    <property type="evidence" value="ECO:0007669"/>
    <property type="project" value="InterPro"/>
</dbReference>
<dbReference type="GO" id="GO:0004557">
    <property type="term" value="F:alpha-galactosidase activity"/>
    <property type="evidence" value="ECO:0007669"/>
    <property type="project" value="UniProtKB-ARBA"/>
</dbReference>
<reference evidence="4" key="1">
    <citation type="journal article" date="2014" name="Front. Microbiol.">
        <title>High frequency of phylogenetically diverse reductive dehalogenase-homologous genes in deep subseafloor sedimentary metagenomes.</title>
        <authorList>
            <person name="Kawai M."/>
            <person name="Futagami T."/>
            <person name="Toyoda A."/>
            <person name="Takaki Y."/>
            <person name="Nishi S."/>
            <person name="Hori S."/>
            <person name="Arai W."/>
            <person name="Tsubouchi T."/>
            <person name="Morono Y."/>
            <person name="Uchiyama I."/>
            <person name="Ito T."/>
            <person name="Fujiyama A."/>
            <person name="Inagaki F."/>
            <person name="Takami H."/>
        </authorList>
    </citation>
    <scope>NUCLEOTIDE SEQUENCE</scope>
    <source>
        <strain evidence="4">Expedition CK06-06</strain>
    </source>
</reference>
<dbReference type="EMBL" id="BARS01014861">
    <property type="protein sequence ID" value="GAF97575.1"/>
    <property type="molecule type" value="Genomic_DNA"/>
</dbReference>
<gene>
    <name evidence="4" type="ORF">S01H1_24697</name>
</gene>
<keyword evidence="2" id="KW-0326">Glycosidase</keyword>
<dbReference type="AlphaFoldDB" id="X0VAE9"/>
<dbReference type="Gene3D" id="3.20.20.70">
    <property type="entry name" value="Aldolase class I"/>
    <property type="match status" value="1"/>
</dbReference>
<protein>
    <recommendedName>
        <fullName evidence="5">Alpha-galactosidase</fullName>
    </recommendedName>
</protein>
<comment type="caution">
    <text evidence="4">The sequence shown here is derived from an EMBL/GenBank/DDBJ whole genome shotgun (WGS) entry which is preliminary data.</text>
</comment>
<dbReference type="InterPro" id="IPR000111">
    <property type="entry name" value="Glyco_hydro_27/36_CS"/>
</dbReference>
<dbReference type="PANTHER" id="PTHR43053:SF3">
    <property type="entry name" value="ALPHA-GALACTOSIDASE C-RELATED"/>
    <property type="match status" value="1"/>
</dbReference>
<evidence type="ECO:0000256" key="3">
    <source>
        <dbReference type="SAM" id="MobiDB-lite"/>
    </source>
</evidence>
<feature type="non-terminal residue" evidence="4">
    <location>
        <position position="1"/>
    </location>
</feature>
<feature type="compositionally biased region" description="Basic and acidic residues" evidence="3">
    <location>
        <begin position="35"/>
        <end position="46"/>
    </location>
</feature>
<proteinExistence type="predicted"/>
<dbReference type="SUPFAM" id="SSF51445">
    <property type="entry name" value="(Trans)glycosidases"/>
    <property type="match status" value="1"/>
</dbReference>
<dbReference type="InterPro" id="IPR017853">
    <property type="entry name" value="GH"/>
</dbReference>
<dbReference type="PROSITE" id="PS00512">
    <property type="entry name" value="ALPHA_GALACTOSIDASE"/>
    <property type="match status" value="1"/>
</dbReference>
<feature type="region of interest" description="Disordered" evidence="3">
    <location>
        <begin position="30"/>
        <end position="50"/>
    </location>
</feature>
<feature type="non-terminal residue" evidence="4">
    <location>
        <position position="292"/>
    </location>
</feature>
<evidence type="ECO:0000256" key="2">
    <source>
        <dbReference type="ARBA" id="ARBA00023295"/>
    </source>
</evidence>